<keyword evidence="3" id="KW-1185">Reference proteome</keyword>
<protein>
    <submittedName>
        <fullName evidence="2">Glycosyltransferase family 4 protein</fullName>
    </submittedName>
</protein>
<evidence type="ECO:0000256" key="1">
    <source>
        <dbReference type="SAM" id="MobiDB-lite"/>
    </source>
</evidence>
<name>A0A5N0TMP3_9MICO</name>
<feature type="region of interest" description="Disordered" evidence="1">
    <location>
        <begin position="1"/>
        <end position="22"/>
    </location>
</feature>
<dbReference type="RefSeq" id="WP_150892077.1">
    <property type="nucleotide sequence ID" value="NZ_VYUY01000005.1"/>
</dbReference>
<sequence>MIALPQAPGRRPAARVDPGISDSAATRLEQNARIITGLVALAHRRAAGGRYLSALEWCRVAAAFAMTNATGRLRDDRLERVIDLVAANALPPSPSWRPSTEGRRVLHVLTEAATVGGLTRLAARWIRYDAQSISSVVVTRQSAVPEHLADAGRASGGTVDALGGLDAVSRAVRLRELAARADMVVCHLQPDDPIAATAFGAGYAGAPVAVYNHADHLFWIAPTSASLVVDFRRAGRELTHRGRGYLAEDTFLLPLLVPAPSPGRAREQTRTALGIGEDQILLVTVARAIKFQDTRIRPRFADLAATALEADPRIVVCAVGPHPEDAPWPELSARFPGRLRVTGPVADPQAFLDAGDVYLDPFPFSSLTSLLEASAAALPVLTLDAHGGLRRALGIADFVASPFDRPVSLDELDTRIAELAAYPHIRGVAGARARAHVESLAAETDWADLLEQLYQRMRTVPGRTLTVAPAPDPDDALRDYGAALLAVEQQIPLLWTVSGALAELDRRDRAEWRVRVTAARIVQKASGPSSRVARLLLGGGARRDA</sequence>
<proteinExistence type="predicted"/>
<reference evidence="3" key="1">
    <citation type="submission" date="2019-09" db="EMBL/GenBank/DDBJ databases">
        <title>Mumia zhuanghuii sp. nov. isolated from the intestinal contents of plateau pika (Ochotona curzoniae) in the Qinghai-Tibet plateau of China.</title>
        <authorList>
            <person name="Tian Z."/>
        </authorList>
    </citation>
    <scope>NUCLEOTIDE SEQUENCE [LARGE SCALE GENOMIC DNA]</scope>
    <source>
        <strain evidence="3">L-033</strain>
    </source>
</reference>
<evidence type="ECO:0000313" key="2">
    <source>
        <dbReference type="EMBL" id="KAA9135538.1"/>
    </source>
</evidence>
<organism evidence="2 3">
    <name type="scientific">Microbacterium caowuchunii</name>
    <dbReference type="NCBI Taxonomy" id="2614638"/>
    <lineage>
        <taxon>Bacteria</taxon>
        <taxon>Bacillati</taxon>
        <taxon>Actinomycetota</taxon>
        <taxon>Actinomycetes</taxon>
        <taxon>Micrococcales</taxon>
        <taxon>Microbacteriaceae</taxon>
        <taxon>Microbacterium</taxon>
    </lineage>
</organism>
<keyword evidence="2" id="KW-0808">Transferase</keyword>
<comment type="caution">
    <text evidence="2">The sequence shown here is derived from an EMBL/GenBank/DDBJ whole genome shotgun (WGS) entry which is preliminary data.</text>
</comment>
<dbReference type="Gene3D" id="3.40.50.2000">
    <property type="entry name" value="Glycogen Phosphorylase B"/>
    <property type="match status" value="1"/>
</dbReference>
<dbReference type="Proteomes" id="UP000326838">
    <property type="component" value="Unassembled WGS sequence"/>
</dbReference>
<dbReference type="GO" id="GO:0016740">
    <property type="term" value="F:transferase activity"/>
    <property type="evidence" value="ECO:0007669"/>
    <property type="project" value="UniProtKB-KW"/>
</dbReference>
<dbReference type="AlphaFoldDB" id="A0A5N0TMP3"/>
<gene>
    <name evidence="2" type="ORF">F6B40_03215</name>
</gene>
<accession>A0A5N0TMP3</accession>
<dbReference type="EMBL" id="VYUY01000005">
    <property type="protein sequence ID" value="KAA9135538.1"/>
    <property type="molecule type" value="Genomic_DNA"/>
</dbReference>
<dbReference type="SUPFAM" id="SSF53756">
    <property type="entry name" value="UDP-Glycosyltransferase/glycogen phosphorylase"/>
    <property type="match status" value="1"/>
</dbReference>
<evidence type="ECO:0000313" key="3">
    <source>
        <dbReference type="Proteomes" id="UP000326838"/>
    </source>
</evidence>